<proteinExistence type="predicted"/>
<dbReference type="OrthoDB" id="2232605at2759"/>
<dbReference type="Gene3D" id="3.80.10.10">
    <property type="entry name" value="Ribonuclease Inhibitor"/>
    <property type="match status" value="2"/>
</dbReference>
<accession>A0A8H7RWB2</accession>
<dbReference type="InterPro" id="IPR032675">
    <property type="entry name" value="LRR_dom_sf"/>
</dbReference>
<organism evidence="1 2">
    <name type="scientific">Circinella minor</name>
    <dbReference type="NCBI Taxonomy" id="1195481"/>
    <lineage>
        <taxon>Eukaryota</taxon>
        <taxon>Fungi</taxon>
        <taxon>Fungi incertae sedis</taxon>
        <taxon>Mucoromycota</taxon>
        <taxon>Mucoromycotina</taxon>
        <taxon>Mucoromycetes</taxon>
        <taxon>Mucorales</taxon>
        <taxon>Lichtheimiaceae</taxon>
        <taxon>Circinella</taxon>
    </lineage>
</organism>
<dbReference type="AlphaFoldDB" id="A0A8H7RWB2"/>
<dbReference type="SUPFAM" id="SSF52047">
    <property type="entry name" value="RNI-like"/>
    <property type="match status" value="1"/>
</dbReference>
<sequence>MQPNTEYFRTKYIRNNNQEKMETNDGNKEMVSFIKLNDPFAILPFDITTIIIVFLPQAVRVECLQVSRLWRDYILACAEAWETLTFQNDKKDISLLPIRCTIGNYVKNLTIDTTSPTVCRTLLEELQYKRFKRIQSLTFNAPETDLTIWKEGFDPQFQHHSLVNLEIDSKNITGEIIEPILEQCQQLRRLVLRSCSISVLETLVGTSTPNLELFCYNDGIDGSPLPMLQEKKKEDEALQQQKGLRVIYTSYGETSVSPQALLPLIYKNRETLENLRGCMSDLPEAQIAVLHRRYPNFKLRNLKHLATWLGPGIQEFMMRVAIQNSNVLSTLVVVGGYNLNLLLTALINRIPLSGLNISHVYLYHVTNDIIQLLIQLFTHYAESSSNNTKSTSLNWIKLRYCDLVTDDVLKKLSDIKTLHDIHLGGLEYVSSVGILQFINKLGNQITHVFLHDMELVNDDIIIALGDLDNLLLVKLEVLDDVTDKGVRTLIDNKKRKLRRLTTLEITECPLISQECISYAQQNVKTVRYNSPFSEYYVTKAKDTYYVSRSSW</sequence>
<dbReference type="InterPro" id="IPR036047">
    <property type="entry name" value="F-box-like_dom_sf"/>
</dbReference>
<dbReference type="SUPFAM" id="SSF81383">
    <property type="entry name" value="F-box domain"/>
    <property type="match status" value="1"/>
</dbReference>
<comment type="caution">
    <text evidence="1">The sequence shown here is derived from an EMBL/GenBank/DDBJ whole genome shotgun (WGS) entry which is preliminary data.</text>
</comment>
<evidence type="ECO:0008006" key="3">
    <source>
        <dbReference type="Google" id="ProtNLM"/>
    </source>
</evidence>
<evidence type="ECO:0000313" key="1">
    <source>
        <dbReference type="EMBL" id="KAG2218999.1"/>
    </source>
</evidence>
<gene>
    <name evidence="1" type="ORF">INT45_007661</name>
</gene>
<dbReference type="Proteomes" id="UP000646827">
    <property type="component" value="Unassembled WGS sequence"/>
</dbReference>
<dbReference type="EMBL" id="JAEPRB010000200">
    <property type="protein sequence ID" value="KAG2218999.1"/>
    <property type="molecule type" value="Genomic_DNA"/>
</dbReference>
<reference evidence="1 2" key="1">
    <citation type="submission" date="2020-12" db="EMBL/GenBank/DDBJ databases">
        <title>Metabolic potential, ecology and presence of endohyphal bacteria is reflected in genomic diversity of Mucoromycotina.</title>
        <authorList>
            <person name="Muszewska A."/>
            <person name="Okrasinska A."/>
            <person name="Steczkiewicz K."/>
            <person name="Drgas O."/>
            <person name="Orlowska M."/>
            <person name="Perlinska-Lenart U."/>
            <person name="Aleksandrzak-Piekarczyk T."/>
            <person name="Szatraj K."/>
            <person name="Zielenkiewicz U."/>
            <person name="Pilsyk S."/>
            <person name="Malc E."/>
            <person name="Mieczkowski P."/>
            <person name="Kruszewska J.S."/>
            <person name="Biernat P."/>
            <person name="Pawlowska J."/>
        </authorList>
    </citation>
    <scope>NUCLEOTIDE SEQUENCE [LARGE SCALE GENOMIC DNA]</scope>
    <source>
        <strain evidence="1 2">CBS 142.35</strain>
    </source>
</reference>
<protein>
    <recommendedName>
        <fullName evidence="3">F-box domain-containing protein</fullName>
    </recommendedName>
</protein>
<evidence type="ECO:0000313" key="2">
    <source>
        <dbReference type="Proteomes" id="UP000646827"/>
    </source>
</evidence>
<name>A0A8H7RWB2_9FUNG</name>
<keyword evidence="2" id="KW-1185">Reference proteome</keyword>